<reference evidence="1 2" key="1">
    <citation type="submission" date="2018-07" db="EMBL/GenBank/DDBJ databases">
        <authorList>
            <person name="Quirk P.G."/>
            <person name="Krulwich T.A."/>
        </authorList>
    </citation>
    <scope>NUCLEOTIDE SEQUENCE [LARGE SCALE GENOMIC DNA]</scope>
    <source>
        <strain evidence="1 2">CC-BB4</strain>
    </source>
</reference>
<dbReference type="Proteomes" id="UP000254889">
    <property type="component" value="Chromosome"/>
</dbReference>
<accession>A0A346A0N2</accession>
<evidence type="ECO:0000313" key="1">
    <source>
        <dbReference type="EMBL" id="AXK82729.1"/>
    </source>
</evidence>
<keyword evidence="2" id="KW-1185">Reference proteome</keyword>
<protein>
    <submittedName>
        <fullName evidence="1">Uncharacterized protein</fullName>
    </submittedName>
</protein>
<dbReference type="KEGG" id="ptaw:DW352_20685"/>
<gene>
    <name evidence="1" type="ORF">DW352_20685</name>
</gene>
<dbReference type="AlphaFoldDB" id="A0A346A0N2"/>
<sequence length="86" mass="9197">MAVYNNFECTLSLPECDPEKLDELRKKLHALIDGSAFNGVIEDLKANAAHATSGPKPKSVNGEVRVYAEAGSHGEARVGVSVGIRF</sequence>
<dbReference type="RefSeq" id="WP_115693108.1">
    <property type="nucleotide sequence ID" value="NZ_CP031417.1"/>
</dbReference>
<name>A0A346A0N2_9HYPH</name>
<proteinExistence type="predicted"/>
<dbReference type="EMBL" id="CP031417">
    <property type="protein sequence ID" value="AXK82729.1"/>
    <property type="molecule type" value="Genomic_DNA"/>
</dbReference>
<organism evidence="1 2">
    <name type="scientific">Pseudolabrys taiwanensis</name>
    <dbReference type="NCBI Taxonomy" id="331696"/>
    <lineage>
        <taxon>Bacteria</taxon>
        <taxon>Pseudomonadati</taxon>
        <taxon>Pseudomonadota</taxon>
        <taxon>Alphaproteobacteria</taxon>
        <taxon>Hyphomicrobiales</taxon>
        <taxon>Xanthobacteraceae</taxon>
        <taxon>Pseudolabrys</taxon>
    </lineage>
</organism>
<evidence type="ECO:0000313" key="2">
    <source>
        <dbReference type="Proteomes" id="UP000254889"/>
    </source>
</evidence>